<name>A0AAV7GH89_DENCH</name>
<evidence type="ECO:0000256" key="1">
    <source>
        <dbReference type="SAM" id="MobiDB-lite"/>
    </source>
</evidence>
<reference evidence="2 3" key="1">
    <citation type="journal article" date="2021" name="Hortic Res">
        <title>Chromosome-scale assembly of the Dendrobium chrysotoxum genome enhances the understanding of orchid evolution.</title>
        <authorList>
            <person name="Zhang Y."/>
            <person name="Zhang G.Q."/>
            <person name="Zhang D."/>
            <person name="Liu X.D."/>
            <person name="Xu X.Y."/>
            <person name="Sun W.H."/>
            <person name="Yu X."/>
            <person name="Zhu X."/>
            <person name="Wang Z.W."/>
            <person name="Zhao X."/>
            <person name="Zhong W.Y."/>
            <person name="Chen H."/>
            <person name="Yin W.L."/>
            <person name="Huang T."/>
            <person name="Niu S.C."/>
            <person name="Liu Z.J."/>
        </authorList>
    </citation>
    <scope>NUCLEOTIDE SEQUENCE [LARGE SCALE GENOMIC DNA]</scope>
    <source>
        <strain evidence="2">Lindl</strain>
    </source>
</reference>
<feature type="region of interest" description="Disordered" evidence="1">
    <location>
        <begin position="130"/>
        <end position="149"/>
    </location>
</feature>
<dbReference type="Proteomes" id="UP000775213">
    <property type="component" value="Unassembled WGS sequence"/>
</dbReference>
<feature type="region of interest" description="Disordered" evidence="1">
    <location>
        <begin position="197"/>
        <end position="224"/>
    </location>
</feature>
<evidence type="ECO:0000313" key="3">
    <source>
        <dbReference type="Proteomes" id="UP000775213"/>
    </source>
</evidence>
<feature type="region of interest" description="Disordered" evidence="1">
    <location>
        <begin position="360"/>
        <end position="382"/>
    </location>
</feature>
<evidence type="ECO:0000313" key="2">
    <source>
        <dbReference type="EMBL" id="KAH0455592.1"/>
    </source>
</evidence>
<protein>
    <submittedName>
        <fullName evidence="2">Uncharacterized protein</fullName>
    </submittedName>
</protein>
<feature type="compositionally biased region" description="Basic and acidic residues" evidence="1">
    <location>
        <begin position="139"/>
        <end position="149"/>
    </location>
</feature>
<dbReference type="InterPro" id="IPR008004">
    <property type="entry name" value="OCTOPUS-like"/>
</dbReference>
<dbReference type="Pfam" id="PF05340">
    <property type="entry name" value="DUF740"/>
    <property type="match status" value="2"/>
</dbReference>
<dbReference type="PANTHER" id="PTHR31659:SF25">
    <property type="entry name" value="OS03G0148400 PROTEIN"/>
    <property type="match status" value="1"/>
</dbReference>
<dbReference type="EMBL" id="JAGFBR010000014">
    <property type="protein sequence ID" value="KAH0455592.1"/>
    <property type="molecule type" value="Genomic_DNA"/>
</dbReference>
<feature type="compositionally biased region" description="Basic and acidic residues" evidence="1">
    <location>
        <begin position="207"/>
        <end position="224"/>
    </location>
</feature>
<proteinExistence type="predicted"/>
<accession>A0AAV7GH89</accession>
<comment type="caution">
    <text evidence="2">The sequence shown here is derived from an EMBL/GenBank/DDBJ whole genome shotgun (WGS) entry which is preliminary data.</text>
</comment>
<dbReference type="PANTHER" id="PTHR31659">
    <property type="entry name" value="PROTEIN: UPF0503-LIKE PROTEIN, PUTATIVE (DUF740)-RELATED"/>
    <property type="match status" value="1"/>
</dbReference>
<keyword evidence="3" id="KW-1185">Reference proteome</keyword>
<gene>
    <name evidence="2" type="ORF">IEQ34_015624</name>
</gene>
<sequence length="465" mass="52212">MDPETGSFARCVKHPSQFFTGFCSTCLVERLSNVAAVECTRNPSCGVKNEIFEISESVPDSERKSRGVRVRKTLLSLFELDDLKDLEKMGHASASHKVGYGDSSEIAQLEALFEQERKGLDDRARASGCACSSRSTSVDGEKSEPLGGESLKDRRTSFWLHSKLPMKGLKWRSISTSKKGQMHESCLSTGIESTYFEDNPNLQTSRNRMDSRDPSKVNWEKPRHSWDGSMMSKALACSFSCLEEQRDSSSKTKGTLPDEVATSDLQRSSVATALGKANSGILADHNSFHTDGNFGDLHKGLQGEQPCQDTAVSDVCRKKSNQWSRVWDWSISSPFRDFAKRNGHVLERSLSESWRDNHRDNNAKNFHPGIEVHRNGTPMSEGRVHRSLNGDIVTANVNRKGQKPDLQKMREFKLSRSNSVRYSSPRNLDNGLLRFYLTPLRTSRRNTAKCRRRTSHSLARGFLVP</sequence>
<organism evidence="2 3">
    <name type="scientific">Dendrobium chrysotoxum</name>
    <name type="common">Orchid</name>
    <dbReference type="NCBI Taxonomy" id="161865"/>
    <lineage>
        <taxon>Eukaryota</taxon>
        <taxon>Viridiplantae</taxon>
        <taxon>Streptophyta</taxon>
        <taxon>Embryophyta</taxon>
        <taxon>Tracheophyta</taxon>
        <taxon>Spermatophyta</taxon>
        <taxon>Magnoliopsida</taxon>
        <taxon>Liliopsida</taxon>
        <taxon>Asparagales</taxon>
        <taxon>Orchidaceae</taxon>
        <taxon>Epidendroideae</taxon>
        <taxon>Malaxideae</taxon>
        <taxon>Dendrobiinae</taxon>
        <taxon>Dendrobium</taxon>
    </lineage>
</organism>
<dbReference type="AlphaFoldDB" id="A0AAV7GH89"/>